<keyword evidence="2" id="KW-0472">Membrane</keyword>
<dbReference type="HOGENOM" id="CLU_1716100_0_0_1"/>
<evidence type="ECO:0000313" key="4">
    <source>
        <dbReference type="Proteomes" id="UP000006591"/>
    </source>
</evidence>
<dbReference type="EnsemblPlants" id="ONIVA04G06190.1">
    <property type="protein sequence ID" value="ONIVA04G06190.1"/>
    <property type="gene ID" value="ONIVA04G06190"/>
</dbReference>
<sequence>MSACHVNFPLSFFLFFFYFSLPRGSSNRRQRAGLSGGWWRRRVSARRPGGGAWRRRGDAADERIADDGVGARHEAELGDDGLGDDGLGGGGLGGGGCGGREAEHGAEEERLTNCEVGWSTSSYATNPVCRCKVRHGARPLHRRHHRGRSFHLDATSMN</sequence>
<dbReference type="Gramene" id="ONIVA04G06190.1">
    <property type="protein sequence ID" value="ONIVA04G06190.1"/>
    <property type="gene ID" value="ONIVA04G06190"/>
</dbReference>
<feature type="transmembrane region" description="Helical" evidence="2">
    <location>
        <begin position="6"/>
        <end position="21"/>
    </location>
</feature>
<evidence type="ECO:0000313" key="3">
    <source>
        <dbReference type="EnsemblPlants" id="ONIVA04G06190.1"/>
    </source>
</evidence>
<protein>
    <submittedName>
        <fullName evidence="3">Uncharacterized protein</fullName>
    </submittedName>
</protein>
<organism evidence="3">
    <name type="scientific">Oryza nivara</name>
    <name type="common">Indian wild rice</name>
    <name type="synonym">Oryza sativa f. spontanea</name>
    <dbReference type="NCBI Taxonomy" id="4536"/>
    <lineage>
        <taxon>Eukaryota</taxon>
        <taxon>Viridiplantae</taxon>
        <taxon>Streptophyta</taxon>
        <taxon>Embryophyta</taxon>
        <taxon>Tracheophyta</taxon>
        <taxon>Spermatophyta</taxon>
        <taxon>Magnoliopsida</taxon>
        <taxon>Liliopsida</taxon>
        <taxon>Poales</taxon>
        <taxon>Poaceae</taxon>
        <taxon>BOP clade</taxon>
        <taxon>Oryzoideae</taxon>
        <taxon>Oryzeae</taxon>
        <taxon>Oryzinae</taxon>
        <taxon>Oryza</taxon>
    </lineage>
</organism>
<proteinExistence type="predicted"/>
<feature type="region of interest" description="Disordered" evidence="1">
    <location>
        <begin position="48"/>
        <end position="85"/>
    </location>
</feature>
<dbReference type="Proteomes" id="UP000006591">
    <property type="component" value="Chromosome 4"/>
</dbReference>
<keyword evidence="2" id="KW-0812">Transmembrane</keyword>
<reference evidence="3" key="2">
    <citation type="submission" date="2018-04" db="EMBL/GenBank/DDBJ databases">
        <title>OnivRS2 (Oryza nivara Reference Sequence Version 2).</title>
        <authorList>
            <person name="Zhang J."/>
            <person name="Kudrna D."/>
            <person name="Lee S."/>
            <person name="Talag J."/>
            <person name="Rajasekar S."/>
            <person name="Welchert J."/>
            <person name="Hsing Y.-I."/>
            <person name="Wing R.A."/>
        </authorList>
    </citation>
    <scope>NUCLEOTIDE SEQUENCE [LARGE SCALE GENOMIC DNA]</scope>
    <source>
        <strain evidence="3">SL10</strain>
    </source>
</reference>
<evidence type="ECO:0000256" key="2">
    <source>
        <dbReference type="SAM" id="Phobius"/>
    </source>
</evidence>
<feature type="compositionally biased region" description="Basic and acidic residues" evidence="1">
    <location>
        <begin position="55"/>
        <end position="76"/>
    </location>
</feature>
<keyword evidence="2" id="KW-1133">Transmembrane helix</keyword>
<reference evidence="3" key="1">
    <citation type="submission" date="2015-04" db="UniProtKB">
        <authorList>
            <consortium name="EnsemblPlants"/>
        </authorList>
    </citation>
    <scope>IDENTIFICATION</scope>
    <source>
        <strain evidence="3">SL10</strain>
    </source>
</reference>
<name>A0A0E0GZ58_ORYNI</name>
<keyword evidence="4" id="KW-1185">Reference proteome</keyword>
<accession>A0A0E0GZ58</accession>
<dbReference type="AlphaFoldDB" id="A0A0E0GZ58"/>
<evidence type="ECO:0000256" key="1">
    <source>
        <dbReference type="SAM" id="MobiDB-lite"/>
    </source>
</evidence>